<dbReference type="EMBL" id="VSWD01000012">
    <property type="protein sequence ID" value="KAK3086744.1"/>
    <property type="molecule type" value="Genomic_DNA"/>
</dbReference>
<dbReference type="CDD" id="cd18989">
    <property type="entry name" value="LGIC_ECD_cation"/>
    <property type="match status" value="1"/>
</dbReference>
<proteinExistence type="predicted"/>
<protein>
    <recommendedName>
        <fullName evidence="2">Neurotransmitter-gated ion-channel ligand-binding domain-containing protein</fullName>
    </recommendedName>
</protein>
<feature type="non-terminal residue" evidence="3">
    <location>
        <position position="1"/>
    </location>
</feature>
<evidence type="ECO:0000256" key="1">
    <source>
        <dbReference type="SAM" id="MobiDB-lite"/>
    </source>
</evidence>
<dbReference type="InterPro" id="IPR006201">
    <property type="entry name" value="Neur_channel"/>
</dbReference>
<organism evidence="3 4">
    <name type="scientific">Pinctada imbricata</name>
    <name type="common">Atlantic pearl-oyster</name>
    <name type="synonym">Pinctada martensii</name>
    <dbReference type="NCBI Taxonomy" id="66713"/>
    <lineage>
        <taxon>Eukaryota</taxon>
        <taxon>Metazoa</taxon>
        <taxon>Spiralia</taxon>
        <taxon>Lophotrochozoa</taxon>
        <taxon>Mollusca</taxon>
        <taxon>Bivalvia</taxon>
        <taxon>Autobranchia</taxon>
        <taxon>Pteriomorphia</taxon>
        <taxon>Pterioida</taxon>
        <taxon>Pterioidea</taxon>
        <taxon>Pteriidae</taxon>
        <taxon>Pinctada</taxon>
    </lineage>
</organism>
<reference evidence="3" key="1">
    <citation type="submission" date="2019-08" db="EMBL/GenBank/DDBJ databases">
        <title>The improved chromosome-level genome for the pearl oyster Pinctada fucata martensii using PacBio sequencing and Hi-C.</title>
        <authorList>
            <person name="Zheng Z."/>
        </authorList>
    </citation>
    <scope>NUCLEOTIDE SEQUENCE</scope>
    <source>
        <strain evidence="3">ZZ-2019</strain>
        <tissue evidence="3">Adductor muscle</tissue>
    </source>
</reference>
<dbReference type="Proteomes" id="UP001186944">
    <property type="component" value="Unassembled WGS sequence"/>
</dbReference>
<dbReference type="GO" id="GO:0016020">
    <property type="term" value="C:membrane"/>
    <property type="evidence" value="ECO:0007669"/>
    <property type="project" value="InterPro"/>
</dbReference>
<name>A0AA89BMF2_PINIB</name>
<evidence type="ECO:0000259" key="2">
    <source>
        <dbReference type="Pfam" id="PF02931"/>
    </source>
</evidence>
<evidence type="ECO:0000313" key="4">
    <source>
        <dbReference type="Proteomes" id="UP001186944"/>
    </source>
</evidence>
<dbReference type="InterPro" id="IPR006202">
    <property type="entry name" value="Neur_chan_lig-bd"/>
</dbReference>
<sequence>TFNNSFPFPSVSAQSSSAASADDVGRLHDNLFKGYRKNIRPVRNQFDAVNVNISFFIIMIHDLDLKNQVLTTNAWLRIAWHDEFLRWNTSDYNGLSEILVSRKEVWTPDLLVENTTKSIIQKSETEGIQNQDKTGTKANKQKPPPYEKKRTPDMGVRPGAQEE</sequence>
<comment type="caution">
    <text evidence="3">The sequence shown here is derived from an EMBL/GenBank/DDBJ whole genome shotgun (WGS) entry which is preliminary data.</text>
</comment>
<keyword evidence="4" id="KW-1185">Reference proteome</keyword>
<dbReference type="InterPro" id="IPR036734">
    <property type="entry name" value="Neur_chan_lig-bd_sf"/>
</dbReference>
<feature type="region of interest" description="Disordered" evidence="1">
    <location>
        <begin position="121"/>
        <end position="163"/>
    </location>
</feature>
<feature type="compositionally biased region" description="Polar residues" evidence="1">
    <location>
        <begin position="121"/>
        <end position="138"/>
    </location>
</feature>
<dbReference type="GO" id="GO:0005230">
    <property type="term" value="F:extracellular ligand-gated monoatomic ion channel activity"/>
    <property type="evidence" value="ECO:0007669"/>
    <property type="project" value="InterPro"/>
</dbReference>
<dbReference type="Gene3D" id="2.70.170.10">
    <property type="entry name" value="Neurotransmitter-gated ion-channel ligand-binding domain"/>
    <property type="match status" value="1"/>
</dbReference>
<feature type="domain" description="Neurotransmitter-gated ion-channel ligand-binding" evidence="2">
    <location>
        <begin position="26"/>
        <end position="123"/>
    </location>
</feature>
<dbReference type="GO" id="GO:0004888">
    <property type="term" value="F:transmembrane signaling receptor activity"/>
    <property type="evidence" value="ECO:0007669"/>
    <property type="project" value="InterPro"/>
</dbReference>
<gene>
    <name evidence="3" type="ORF">FSP39_022728</name>
</gene>
<dbReference type="PANTHER" id="PTHR18945">
    <property type="entry name" value="NEUROTRANSMITTER GATED ION CHANNEL"/>
    <property type="match status" value="1"/>
</dbReference>
<dbReference type="Pfam" id="PF02931">
    <property type="entry name" value="Neur_chan_LBD"/>
    <property type="match status" value="1"/>
</dbReference>
<evidence type="ECO:0000313" key="3">
    <source>
        <dbReference type="EMBL" id="KAK3086744.1"/>
    </source>
</evidence>
<accession>A0AA89BMF2</accession>
<dbReference type="AlphaFoldDB" id="A0AA89BMF2"/>
<dbReference type="SUPFAM" id="SSF63712">
    <property type="entry name" value="Nicotinic receptor ligand binding domain-like"/>
    <property type="match status" value="1"/>
</dbReference>